<dbReference type="InParanoid" id="K1QP48"/>
<protein>
    <submittedName>
        <fullName evidence="2">Uncharacterized protein</fullName>
    </submittedName>
</protein>
<dbReference type="InterPro" id="IPR013087">
    <property type="entry name" value="Znf_C2H2_type"/>
</dbReference>
<dbReference type="AlphaFoldDB" id="K1QP48"/>
<dbReference type="HOGENOM" id="CLU_2361761_0_0_1"/>
<proteinExistence type="predicted"/>
<reference evidence="2" key="1">
    <citation type="journal article" date="2012" name="Nature">
        <title>The oyster genome reveals stress adaptation and complexity of shell formation.</title>
        <authorList>
            <person name="Zhang G."/>
            <person name="Fang X."/>
            <person name="Guo X."/>
            <person name="Li L."/>
            <person name="Luo R."/>
            <person name="Xu F."/>
            <person name="Yang P."/>
            <person name="Zhang L."/>
            <person name="Wang X."/>
            <person name="Qi H."/>
            <person name="Xiong Z."/>
            <person name="Que H."/>
            <person name="Xie Y."/>
            <person name="Holland P.W."/>
            <person name="Paps J."/>
            <person name="Zhu Y."/>
            <person name="Wu F."/>
            <person name="Chen Y."/>
            <person name="Wang J."/>
            <person name="Peng C."/>
            <person name="Meng J."/>
            <person name="Yang L."/>
            <person name="Liu J."/>
            <person name="Wen B."/>
            <person name="Zhang N."/>
            <person name="Huang Z."/>
            <person name="Zhu Q."/>
            <person name="Feng Y."/>
            <person name="Mount A."/>
            <person name="Hedgecock D."/>
            <person name="Xu Z."/>
            <person name="Liu Y."/>
            <person name="Domazet-Loso T."/>
            <person name="Du Y."/>
            <person name="Sun X."/>
            <person name="Zhang S."/>
            <person name="Liu B."/>
            <person name="Cheng P."/>
            <person name="Jiang X."/>
            <person name="Li J."/>
            <person name="Fan D."/>
            <person name="Wang W."/>
            <person name="Fu W."/>
            <person name="Wang T."/>
            <person name="Wang B."/>
            <person name="Zhang J."/>
            <person name="Peng Z."/>
            <person name="Li Y."/>
            <person name="Li N."/>
            <person name="Wang J."/>
            <person name="Chen M."/>
            <person name="He Y."/>
            <person name="Tan F."/>
            <person name="Song X."/>
            <person name="Zheng Q."/>
            <person name="Huang R."/>
            <person name="Yang H."/>
            <person name="Du X."/>
            <person name="Chen L."/>
            <person name="Yang M."/>
            <person name="Gaffney P.M."/>
            <person name="Wang S."/>
            <person name="Luo L."/>
            <person name="She Z."/>
            <person name="Ming Y."/>
            <person name="Huang W."/>
            <person name="Zhang S."/>
            <person name="Huang B."/>
            <person name="Zhang Y."/>
            <person name="Qu T."/>
            <person name="Ni P."/>
            <person name="Miao G."/>
            <person name="Wang J."/>
            <person name="Wang Q."/>
            <person name="Steinberg C.E."/>
            <person name="Wang H."/>
            <person name="Li N."/>
            <person name="Qian L."/>
            <person name="Zhang G."/>
            <person name="Li Y."/>
            <person name="Yang H."/>
            <person name="Liu X."/>
            <person name="Wang J."/>
            <person name="Yin Y."/>
            <person name="Wang J."/>
        </authorList>
    </citation>
    <scope>NUCLEOTIDE SEQUENCE [LARGE SCALE GENOMIC DNA]</scope>
    <source>
        <strain evidence="2">05x7-T-G4-1.051#20</strain>
    </source>
</reference>
<sequence>MTGELPEDNHQHAENEDDLPSTSRPIERNEESAQELTCRTCQQTFSCRRTLYLHQMNEHFQVGAGQLQPRPWGNGTPPWEEGGHIDNKLKQQVLLY</sequence>
<evidence type="ECO:0000256" key="1">
    <source>
        <dbReference type="SAM" id="MobiDB-lite"/>
    </source>
</evidence>
<feature type="region of interest" description="Disordered" evidence="1">
    <location>
        <begin position="65"/>
        <end position="86"/>
    </location>
</feature>
<gene>
    <name evidence="2" type="ORF">CGI_10009388</name>
</gene>
<dbReference type="EMBL" id="JH816164">
    <property type="protein sequence ID" value="EKC35663.1"/>
    <property type="molecule type" value="Genomic_DNA"/>
</dbReference>
<dbReference type="PROSITE" id="PS00028">
    <property type="entry name" value="ZINC_FINGER_C2H2_1"/>
    <property type="match status" value="1"/>
</dbReference>
<evidence type="ECO:0000313" key="2">
    <source>
        <dbReference type="EMBL" id="EKC35663.1"/>
    </source>
</evidence>
<accession>K1QP48</accession>
<organism evidence="2">
    <name type="scientific">Magallana gigas</name>
    <name type="common">Pacific oyster</name>
    <name type="synonym">Crassostrea gigas</name>
    <dbReference type="NCBI Taxonomy" id="29159"/>
    <lineage>
        <taxon>Eukaryota</taxon>
        <taxon>Metazoa</taxon>
        <taxon>Spiralia</taxon>
        <taxon>Lophotrochozoa</taxon>
        <taxon>Mollusca</taxon>
        <taxon>Bivalvia</taxon>
        <taxon>Autobranchia</taxon>
        <taxon>Pteriomorphia</taxon>
        <taxon>Ostreida</taxon>
        <taxon>Ostreoidea</taxon>
        <taxon>Ostreidae</taxon>
        <taxon>Magallana</taxon>
    </lineage>
</organism>
<feature type="region of interest" description="Disordered" evidence="1">
    <location>
        <begin position="1"/>
        <end position="35"/>
    </location>
</feature>
<name>K1QP48_MAGGI</name>